<organism evidence="2 3">
    <name type="scientific">Zancudomyces culisetae</name>
    <name type="common">Gut fungus</name>
    <name type="synonym">Smittium culisetae</name>
    <dbReference type="NCBI Taxonomy" id="1213189"/>
    <lineage>
        <taxon>Eukaryota</taxon>
        <taxon>Fungi</taxon>
        <taxon>Fungi incertae sedis</taxon>
        <taxon>Zoopagomycota</taxon>
        <taxon>Kickxellomycotina</taxon>
        <taxon>Harpellomycetes</taxon>
        <taxon>Harpellales</taxon>
        <taxon>Legeriomycetaceae</taxon>
        <taxon>Zancudomyces</taxon>
    </lineage>
</organism>
<dbReference type="AlphaFoldDB" id="A0A1R1PY45"/>
<accession>A0A1R1PY45</accession>
<protein>
    <submittedName>
        <fullName evidence="2">Sperm acrosomal protein</fullName>
    </submittedName>
</protein>
<feature type="region of interest" description="Disordered" evidence="1">
    <location>
        <begin position="1"/>
        <end position="122"/>
    </location>
</feature>
<evidence type="ECO:0000313" key="3">
    <source>
        <dbReference type="Proteomes" id="UP000188320"/>
    </source>
</evidence>
<dbReference type="EMBL" id="LSSK01000038">
    <property type="protein sequence ID" value="OMH85859.1"/>
    <property type="molecule type" value="Genomic_DNA"/>
</dbReference>
<name>A0A1R1PY45_ZANCU</name>
<dbReference type="OrthoDB" id="5643308at2759"/>
<evidence type="ECO:0000256" key="1">
    <source>
        <dbReference type="SAM" id="MobiDB-lite"/>
    </source>
</evidence>
<feature type="compositionally biased region" description="Acidic residues" evidence="1">
    <location>
        <begin position="1"/>
        <end position="105"/>
    </location>
</feature>
<sequence length="275" mass="30673">TEETTTEETTTEETTTEETTTEETTTEETTTEETTTEETTTEETTTEETTTEETTTEETTTEETTTEETTTEETTTEETTTEETTTEEVTTEETTTEETTTEETTTEVTTTEETTTSTSSTCDSVFTYPAISADSSAKNKNYDFSKEILVPCDTQDFELTATVSSTSDLFIAYMDNLGYYSPNGVVEAQFGLYSGIYSVKKTKYIFVKRSHLITRDTPQSVKVTYHNSVMQTYVDGNLRSRFTVLKFNISKMAVASFTGTALVSDITFYCQPVNC</sequence>
<comment type="caution">
    <text evidence="2">The sequence shown here is derived from an EMBL/GenBank/DDBJ whole genome shotgun (WGS) entry which is preliminary data.</text>
</comment>
<keyword evidence="3" id="KW-1185">Reference proteome</keyword>
<proteinExistence type="predicted"/>
<gene>
    <name evidence="2" type="ORF">AX774_g589</name>
</gene>
<feature type="compositionally biased region" description="Low complexity" evidence="1">
    <location>
        <begin position="106"/>
        <end position="116"/>
    </location>
</feature>
<reference evidence="3" key="1">
    <citation type="submission" date="2017-01" db="EMBL/GenBank/DDBJ databases">
        <authorList>
            <person name="Wang Y."/>
            <person name="White M."/>
            <person name="Kvist S."/>
            <person name="Moncalvo J.-M."/>
        </authorList>
    </citation>
    <scope>NUCLEOTIDE SEQUENCE [LARGE SCALE GENOMIC DNA]</scope>
    <source>
        <strain evidence="3">COL-18-3</strain>
    </source>
</reference>
<evidence type="ECO:0000313" key="2">
    <source>
        <dbReference type="EMBL" id="OMH85859.1"/>
    </source>
</evidence>
<feature type="non-terminal residue" evidence="2">
    <location>
        <position position="1"/>
    </location>
</feature>
<dbReference type="Proteomes" id="UP000188320">
    <property type="component" value="Unassembled WGS sequence"/>
</dbReference>